<dbReference type="GO" id="GO:0000030">
    <property type="term" value="F:mannosyltransferase activity"/>
    <property type="evidence" value="ECO:0007669"/>
    <property type="project" value="InterPro"/>
</dbReference>
<feature type="transmembrane region" description="Helical" evidence="8">
    <location>
        <begin position="352"/>
        <end position="370"/>
    </location>
</feature>
<comment type="subcellular location">
    <subcellularLocation>
        <location evidence="1">Cell membrane</location>
        <topology evidence="1">Multi-pass membrane protein</topology>
    </subcellularLocation>
</comment>
<evidence type="ECO:0000259" key="9">
    <source>
        <dbReference type="Pfam" id="PF02366"/>
    </source>
</evidence>
<dbReference type="PANTHER" id="PTHR33908">
    <property type="entry name" value="MANNOSYLTRANSFERASE YKCB-RELATED"/>
    <property type="match status" value="1"/>
</dbReference>
<evidence type="ECO:0000256" key="3">
    <source>
        <dbReference type="ARBA" id="ARBA00022676"/>
    </source>
</evidence>
<gene>
    <name evidence="10" type="ORF">US99_C0010G0004</name>
</gene>
<dbReference type="Proteomes" id="UP000034324">
    <property type="component" value="Unassembled WGS sequence"/>
</dbReference>
<feature type="transmembrane region" description="Helical" evidence="8">
    <location>
        <begin position="90"/>
        <end position="111"/>
    </location>
</feature>
<keyword evidence="2" id="KW-1003">Cell membrane</keyword>
<feature type="transmembrane region" description="Helical" evidence="8">
    <location>
        <begin position="382"/>
        <end position="403"/>
    </location>
</feature>
<reference evidence="10 11" key="1">
    <citation type="journal article" date="2015" name="Nature">
        <title>rRNA introns, odd ribosomes, and small enigmatic genomes across a large radiation of phyla.</title>
        <authorList>
            <person name="Brown C.T."/>
            <person name="Hug L.A."/>
            <person name="Thomas B.C."/>
            <person name="Sharon I."/>
            <person name="Castelle C.J."/>
            <person name="Singh A."/>
            <person name="Wilkins M.J."/>
            <person name="Williams K.H."/>
            <person name="Banfield J.F."/>
        </authorList>
    </citation>
    <scope>NUCLEOTIDE SEQUENCE [LARGE SCALE GENOMIC DNA]</scope>
</reference>
<evidence type="ECO:0000256" key="7">
    <source>
        <dbReference type="ARBA" id="ARBA00023136"/>
    </source>
</evidence>
<evidence type="ECO:0000313" key="10">
    <source>
        <dbReference type="EMBL" id="KKQ78837.1"/>
    </source>
</evidence>
<dbReference type="PANTHER" id="PTHR33908:SF11">
    <property type="entry name" value="MEMBRANE PROTEIN"/>
    <property type="match status" value="1"/>
</dbReference>
<organism evidence="10 11">
    <name type="scientific">Candidatus Daviesbacteria bacterium GW2011_GWF2_38_6</name>
    <dbReference type="NCBI Taxonomy" id="1618432"/>
    <lineage>
        <taxon>Bacteria</taxon>
        <taxon>Candidatus Daviesiibacteriota</taxon>
    </lineage>
</organism>
<feature type="transmembrane region" description="Helical" evidence="8">
    <location>
        <begin position="7"/>
        <end position="24"/>
    </location>
</feature>
<feature type="transmembrane region" description="Helical" evidence="8">
    <location>
        <begin position="212"/>
        <end position="235"/>
    </location>
</feature>
<dbReference type="GO" id="GO:0005886">
    <property type="term" value="C:plasma membrane"/>
    <property type="evidence" value="ECO:0007669"/>
    <property type="project" value="UniProtKB-SubCell"/>
</dbReference>
<name>A0A0G0KJ79_9BACT</name>
<dbReference type="GO" id="GO:0009103">
    <property type="term" value="P:lipopolysaccharide biosynthetic process"/>
    <property type="evidence" value="ECO:0007669"/>
    <property type="project" value="UniProtKB-ARBA"/>
</dbReference>
<dbReference type="AlphaFoldDB" id="A0A0G0KJ79"/>
<comment type="caution">
    <text evidence="10">The sequence shown here is derived from an EMBL/GenBank/DDBJ whole genome shotgun (WGS) entry which is preliminary data.</text>
</comment>
<evidence type="ECO:0000256" key="6">
    <source>
        <dbReference type="ARBA" id="ARBA00022989"/>
    </source>
</evidence>
<dbReference type="GO" id="GO:0016763">
    <property type="term" value="F:pentosyltransferase activity"/>
    <property type="evidence" value="ECO:0007669"/>
    <property type="project" value="TreeGrafter"/>
</dbReference>
<evidence type="ECO:0000256" key="1">
    <source>
        <dbReference type="ARBA" id="ARBA00004651"/>
    </source>
</evidence>
<feature type="domain" description="ArnT-like N-terminal" evidence="9">
    <location>
        <begin position="13"/>
        <end position="163"/>
    </location>
</feature>
<feature type="transmembrane region" description="Helical" evidence="8">
    <location>
        <begin position="188"/>
        <end position="205"/>
    </location>
</feature>
<dbReference type="GO" id="GO:0006493">
    <property type="term" value="P:protein O-linked glycosylation"/>
    <property type="evidence" value="ECO:0007669"/>
    <property type="project" value="InterPro"/>
</dbReference>
<accession>A0A0G0KJ79</accession>
<keyword evidence="5 8" id="KW-0812">Transmembrane</keyword>
<evidence type="ECO:0000313" key="11">
    <source>
        <dbReference type="Proteomes" id="UP000034324"/>
    </source>
</evidence>
<evidence type="ECO:0000256" key="4">
    <source>
        <dbReference type="ARBA" id="ARBA00022679"/>
    </source>
</evidence>
<feature type="transmembrane region" description="Helical" evidence="8">
    <location>
        <begin position="284"/>
        <end position="306"/>
    </location>
</feature>
<sequence>MNKNLKILLTVSMLTLIGGFLRFYNNTQNHISLNIDEVSYGYSAYSILKTARDENGVFMPLAFQSTGDYKSPVLIYSLVPSIAIFGLNEFGVRFTTALAGILSIPVFFLLLKKLVKNINIALIGAALLAISPWHIFYSRLASESLMSTFFLMLGVLFFLKMFEGGKIWAAGASIFLTVSMYTYHSQRLFIPIFIFLYLLTGFKRFKSNISNIRIFILGSFLLVLPLFYMTIFGSAGTRIGMVFLSQDIEFTRYVILDHIQRAGEQFLLFFFWIKRYLNYFQPDFLFFTGLNMTLPGTIGLGVLFLFELPWLFLGIIKLFKNISSRLIILWILLGIIPASLANNDQSSVRSLLILPALLVIVSLGAQRFLEIAQSLSNKFIKLGFFSFYGFFIIIILIQAYLIFAVHFPIQQGEAFMEGTKETVLYALDNKDKYQEIVYDPYRGIEAPYIVNIPHMYILFYSKYDPAKYQTEAKHFGKDTFGFDKFTIRKIDWREDRFKKGILFIGSPWSLPENDLAEAEILKKIYLGSGRLAFFIVSPKE</sequence>
<keyword evidence="7 8" id="KW-0472">Membrane</keyword>
<dbReference type="PATRIC" id="fig|1618432.3.peg.172"/>
<proteinExistence type="predicted"/>
<dbReference type="EMBL" id="LBVC01000010">
    <property type="protein sequence ID" value="KKQ78837.1"/>
    <property type="molecule type" value="Genomic_DNA"/>
</dbReference>
<dbReference type="InterPro" id="IPR003342">
    <property type="entry name" value="ArnT-like_N"/>
</dbReference>
<evidence type="ECO:0000256" key="5">
    <source>
        <dbReference type="ARBA" id="ARBA00022692"/>
    </source>
</evidence>
<evidence type="ECO:0000256" key="2">
    <source>
        <dbReference type="ARBA" id="ARBA00022475"/>
    </source>
</evidence>
<feature type="transmembrane region" description="Helical" evidence="8">
    <location>
        <begin position="318"/>
        <end position="340"/>
    </location>
</feature>
<protein>
    <recommendedName>
        <fullName evidence="9">ArnT-like N-terminal domain-containing protein</fullName>
    </recommendedName>
</protein>
<evidence type="ECO:0000256" key="8">
    <source>
        <dbReference type="SAM" id="Phobius"/>
    </source>
</evidence>
<feature type="transmembrane region" description="Helical" evidence="8">
    <location>
        <begin position="141"/>
        <end position="159"/>
    </location>
</feature>
<dbReference type="InterPro" id="IPR050297">
    <property type="entry name" value="LipidA_mod_glycosyltrf_83"/>
</dbReference>
<dbReference type="Pfam" id="PF02366">
    <property type="entry name" value="PMT"/>
    <property type="match status" value="1"/>
</dbReference>
<keyword evidence="6 8" id="KW-1133">Transmembrane helix</keyword>
<feature type="transmembrane region" description="Helical" evidence="8">
    <location>
        <begin position="166"/>
        <end position="182"/>
    </location>
</feature>
<keyword evidence="3" id="KW-0328">Glycosyltransferase</keyword>
<keyword evidence="4" id="KW-0808">Transferase</keyword>
<feature type="transmembrane region" description="Helical" evidence="8">
    <location>
        <begin position="118"/>
        <end position="135"/>
    </location>
</feature>